<gene>
    <name evidence="2" type="ORF">F7R91_25550</name>
</gene>
<proteinExistence type="predicted"/>
<keyword evidence="3" id="KW-1185">Reference proteome</keyword>
<evidence type="ECO:0000313" key="2">
    <source>
        <dbReference type="EMBL" id="KAB1143511.1"/>
    </source>
</evidence>
<evidence type="ECO:0008006" key="4">
    <source>
        <dbReference type="Google" id="ProtNLM"/>
    </source>
</evidence>
<feature type="region of interest" description="Disordered" evidence="1">
    <location>
        <begin position="194"/>
        <end position="217"/>
    </location>
</feature>
<dbReference type="AlphaFoldDB" id="A0A6H9UX82"/>
<comment type="caution">
    <text evidence="2">The sequence shown here is derived from an EMBL/GenBank/DDBJ whole genome shotgun (WGS) entry which is preliminary data.</text>
</comment>
<sequence>MRAVLVGVSNYPSIPASDCASVRVSDDIDALHSALGSARAGELLVVYYAGHGLTVEEEHERLPANVQAMGQLSTTQLLSMALGLQGAKSALDDAQAHWPAADLTRRLLCSSEEETRLPSITTSLTGPTAVAQPGPLPTGEVLAHTAEIVQLLWLATVDLLAESLGSHRYEFDSHAPPHASTACGVIKLAAPAIPRAPGQPAPPRGSSGPFSSIAPAA</sequence>
<name>A0A6H9UX82_9ACTN</name>
<accession>A0A6H9UX82</accession>
<organism evidence="2 3">
    <name type="scientific">Streptomyces luteolifulvus</name>
    <dbReference type="NCBI Taxonomy" id="2615112"/>
    <lineage>
        <taxon>Bacteria</taxon>
        <taxon>Bacillati</taxon>
        <taxon>Actinomycetota</taxon>
        <taxon>Actinomycetes</taxon>
        <taxon>Kitasatosporales</taxon>
        <taxon>Streptomycetaceae</taxon>
        <taxon>Streptomyces</taxon>
    </lineage>
</organism>
<reference evidence="2 3" key="1">
    <citation type="submission" date="2019-09" db="EMBL/GenBank/DDBJ databases">
        <title>Screening of Novel Bioactive Compounds from Soil-Associated.</title>
        <authorList>
            <person name="Zhao S."/>
        </authorList>
    </citation>
    <scope>NUCLEOTIDE SEQUENCE [LARGE SCALE GENOMIC DNA]</scope>
    <source>
        <strain evidence="2 3">HIT-DPA4</strain>
    </source>
</reference>
<dbReference type="EMBL" id="VZRB01000019">
    <property type="protein sequence ID" value="KAB1143511.1"/>
    <property type="molecule type" value="Genomic_DNA"/>
</dbReference>
<dbReference type="Proteomes" id="UP000442707">
    <property type="component" value="Unassembled WGS sequence"/>
</dbReference>
<evidence type="ECO:0000256" key="1">
    <source>
        <dbReference type="SAM" id="MobiDB-lite"/>
    </source>
</evidence>
<dbReference type="RefSeq" id="WP_150951532.1">
    <property type="nucleotide sequence ID" value="NZ_VZRB01000019.1"/>
</dbReference>
<evidence type="ECO:0000313" key="3">
    <source>
        <dbReference type="Proteomes" id="UP000442707"/>
    </source>
</evidence>
<protein>
    <recommendedName>
        <fullName evidence="4">Caspase family protein</fullName>
    </recommendedName>
</protein>